<evidence type="ECO:0000259" key="8">
    <source>
        <dbReference type="PROSITE" id="PS50846"/>
    </source>
</evidence>
<evidence type="ECO:0000256" key="6">
    <source>
        <dbReference type="ARBA" id="ARBA00023136"/>
    </source>
</evidence>
<feature type="transmembrane region" description="Helical" evidence="7">
    <location>
        <begin position="462"/>
        <end position="483"/>
    </location>
</feature>
<dbReference type="PROSITE" id="PS50846">
    <property type="entry name" value="HMA_2"/>
    <property type="match status" value="1"/>
</dbReference>
<keyword evidence="2 7" id="KW-0812">Transmembrane</keyword>
<dbReference type="InterPro" id="IPR008250">
    <property type="entry name" value="ATPase_P-typ_transduc_dom_A_sf"/>
</dbReference>
<dbReference type="InterPro" id="IPR001757">
    <property type="entry name" value="P_typ_ATPase"/>
</dbReference>
<evidence type="ECO:0000256" key="1">
    <source>
        <dbReference type="ARBA" id="ARBA00004370"/>
    </source>
</evidence>
<dbReference type="GO" id="GO:0016020">
    <property type="term" value="C:membrane"/>
    <property type="evidence" value="ECO:0007669"/>
    <property type="project" value="UniProtKB-SubCell"/>
</dbReference>
<evidence type="ECO:0000256" key="5">
    <source>
        <dbReference type="ARBA" id="ARBA00022989"/>
    </source>
</evidence>
<dbReference type="InterPro" id="IPR059000">
    <property type="entry name" value="ATPase_P-type_domA"/>
</dbReference>
<keyword evidence="3 7" id="KW-0479">Metal-binding</keyword>
<dbReference type="Pfam" id="PF00122">
    <property type="entry name" value="E1-E2_ATPase"/>
    <property type="match status" value="1"/>
</dbReference>
<dbReference type="InterPro" id="IPR027256">
    <property type="entry name" value="P-typ_ATPase_IB"/>
</dbReference>
<organism evidence="9 10">
    <name type="scientific">Friedmanniomyces endolithicus</name>
    <dbReference type="NCBI Taxonomy" id="329885"/>
    <lineage>
        <taxon>Eukaryota</taxon>
        <taxon>Fungi</taxon>
        <taxon>Dikarya</taxon>
        <taxon>Ascomycota</taxon>
        <taxon>Pezizomycotina</taxon>
        <taxon>Dothideomycetes</taxon>
        <taxon>Dothideomycetidae</taxon>
        <taxon>Mycosphaerellales</taxon>
        <taxon>Teratosphaeriaceae</taxon>
        <taxon>Friedmanniomyces</taxon>
    </lineage>
</organism>
<dbReference type="InterPro" id="IPR023214">
    <property type="entry name" value="HAD_sf"/>
</dbReference>
<comment type="subcellular location">
    <subcellularLocation>
        <location evidence="1 7">Membrane</location>
    </subcellularLocation>
</comment>
<dbReference type="SUPFAM" id="SSF55008">
    <property type="entry name" value="HMA, heavy metal-associated domain"/>
    <property type="match status" value="1"/>
</dbReference>
<dbReference type="GO" id="GO:0019829">
    <property type="term" value="F:ATPase-coupled monoatomic cation transmembrane transporter activity"/>
    <property type="evidence" value="ECO:0007669"/>
    <property type="project" value="InterPro"/>
</dbReference>
<gene>
    <name evidence="9" type="ORF">LTR82_008261</name>
</gene>
<dbReference type="InterPro" id="IPR044492">
    <property type="entry name" value="P_typ_ATPase_HD_dom"/>
</dbReference>
<dbReference type="InterPro" id="IPR036163">
    <property type="entry name" value="HMA_dom_sf"/>
</dbReference>
<evidence type="ECO:0000256" key="7">
    <source>
        <dbReference type="RuleBase" id="RU362081"/>
    </source>
</evidence>
<dbReference type="PANTHER" id="PTHR46594:SF4">
    <property type="entry name" value="P-TYPE CATION-TRANSPORTING ATPASE"/>
    <property type="match status" value="1"/>
</dbReference>
<dbReference type="InterPro" id="IPR023299">
    <property type="entry name" value="ATPase_P-typ_cyto_dom_N"/>
</dbReference>
<dbReference type="Pfam" id="PF00702">
    <property type="entry name" value="Hydrolase"/>
    <property type="match status" value="1"/>
</dbReference>
<dbReference type="SFLD" id="SFLDF00027">
    <property type="entry name" value="p-type_atpase"/>
    <property type="match status" value="1"/>
</dbReference>
<evidence type="ECO:0000256" key="3">
    <source>
        <dbReference type="ARBA" id="ARBA00022723"/>
    </source>
</evidence>
<dbReference type="SFLD" id="SFLDG00002">
    <property type="entry name" value="C1.7:_P-type_atpase_like"/>
    <property type="match status" value="1"/>
</dbReference>
<feature type="transmembrane region" description="Helical" evidence="7">
    <location>
        <begin position="685"/>
        <end position="711"/>
    </location>
</feature>
<keyword evidence="6 7" id="KW-0472">Membrane</keyword>
<dbReference type="Gene3D" id="3.30.70.100">
    <property type="match status" value="1"/>
</dbReference>
<comment type="caution">
    <text evidence="9">The sequence shown here is derived from an EMBL/GenBank/DDBJ whole genome shotgun (WGS) entry which is preliminary data.</text>
</comment>
<dbReference type="Gene3D" id="2.70.150.10">
    <property type="entry name" value="Calcium-transporting ATPase, cytoplasmic transduction domain A"/>
    <property type="match status" value="1"/>
</dbReference>
<feature type="domain" description="HMA" evidence="8">
    <location>
        <begin position="268"/>
        <end position="334"/>
    </location>
</feature>
<dbReference type="InterPro" id="IPR056236">
    <property type="entry name" value="HMA_PCA1"/>
</dbReference>
<dbReference type="PROSITE" id="PS00154">
    <property type="entry name" value="ATPASE_E1_E2"/>
    <property type="match status" value="1"/>
</dbReference>
<dbReference type="Gene3D" id="3.40.50.1000">
    <property type="entry name" value="HAD superfamily/HAD-like"/>
    <property type="match status" value="1"/>
</dbReference>
<dbReference type="PROSITE" id="PS01229">
    <property type="entry name" value="COF_2"/>
    <property type="match status" value="1"/>
</dbReference>
<dbReference type="NCBIfam" id="TIGR01511">
    <property type="entry name" value="ATPase-IB1_Cu"/>
    <property type="match status" value="1"/>
</dbReference>
<dbReference type="Pfam" id="PF00403">
    <property type="entry name" value="HMA"/>
    <property type="match status" value="1"/>
</dbReference>
<keyword evidence="5 7" id="KW-1133">Transmembrane helix</keyword>
<dbReference type="NCBIfam" id="TIGR01525">
    <property type="entry name" value="ATPase-IB_hvy"/>
    <property type="match status" value="1"/>
</dbReference>
<dbReference type="InterPro" id="IPR006121">
    <property type="entry name" value="HMA_dom"/>
</dbReference>
<dbReference type="Pfam" id="PF24534">
    <property type="entry name" value="HMA_PCA1"/>
    <property type="match status" value="1"/>
</dbReference>
<feature type="transmembrane region" description="Helical" evidence="7">
    <location>
        <begin position="489"/>
        <end position="509"/>
    </location>
</feature>
<keyword evidence="7" id="KW-0547">Nucleotide-binding</keyword>
<keyword evidence="7" id="KW-0067">ATP-binding</keyword>
<reference evidence="9" key="1">
    <citation type="submission" date="2021-12" db="EMBL/GenBank/DDBJ databases">
        <title>Black yeast isolated from Biological Soil Crust.</title>
        <authorList>
            <person name="Kurbessoian T."/>
        </authorList>
    </citation>
    <scope>NUCLEOTIDE SEQUENCE</scope>
    <source>
        <strain evidence="9">CCFEE 5208</strain>
    </source>
</reference>
<dbReference type="SUPFAM" id="SSF81653">
    <property type="entry name" value="Calcium ATPase, transduction domain A"/>
    <property type="match status" value="1"/>
</dbReference>
<evidence type="ECO:0000256" key="2">
    <source>
        <dbReference type="ARBA" id="ARBA00022692"/>
    </source>
</evidence>
<dbReference type="GO" id="GO:0016887">
    <property type="term" value="F:ATP hydrolysis activity"/>
    <property type="evidence" value="ECO:0007669"/>
    <property type="project" value="InterPro"/>
</dbReference>
<dbReference type="SUPFAM" id="SSF81665">
    <property type="entry name" value="Calcium ATPase, transmembrane domain M"/>
    <property type="match status" value="1"/>
</dbReference>
<feature type="transmembrane region" description="Helical" evidence="7">
    <location>
        <begin position="643"/>
        <end position="673"/>
    </location>
</feature>
<dbReference type="InterPro" id="IPR036412">
    <property type="entry name" value="HAD-like_sf"/>
</dbReference>
<dbReference type="Proteomes" id="UP001168146">
    <property type="component" value="Unassembled WGS sequence"/>
</dbReference>
<dbReference type="SFLD" id="SFLDS00003">
    <property type="entry name" value="Haloacid_Dehalogenase"/>
    <property type="match status" value="1"/>
</dbReference>
<dbReference type="InterPro" id="IPR023298">
    <property type="entry name" value="ATPase_P-typ_TM_dom_sf"/>
</dbReference>
<accession>A0AAN6FND8</accession>
<dbReference type="CDD" id="cd00371">
    <property type="entry name" value="HMA"/>
    <property type="match status" value="1"/>
</dbReference>
<dbReference type="EMBL" id="JASUXU010000024">
    <property type="protein sequence ID" value="KAK0320548.1"/>
    <property type="molecule type" value="Genomic_DNA"/>
</dbReference>
<evidence type="ECO:0000313" key="10">
    <source>
        <dbReference type="Proteomes" id="UP001168146"/>
    </source>
</evidence>
<dbReference type="NCBIfam" id="TIGR01494">
    <property type="entry name" value="ATPase_P-type"/>
    <property type="match status" value="1"/>
</dbReference>
<feature type="transmembrane region" description="Helical" evidence="7">
    <location>
        <begin position="426"/>
        <end position="450"/>
    </location>
</feature>
<sequence>MASQTTVAVCLGCDGALRAPDTAPCCDDSCLQRIAERDCVLECGVESPDGKVATSPSKRKRGACNEHARKAQRTFADILKTVGCICRELTSRSLEPCCKKLSRSYDLPVAPTAMMFSTSLSLRKSSAETMRSSAFHEGALRLSVNRPCETTSDELDQCQTTRGKNYAEKTTKPCEKRLVCGGSPENTVAETCTSPCGNPATRSNNTCCREPDERSAPETKTCCSEITNAVLEESTSKGCCGNSNGFAARPKTEIDVDLDIEKGTSFREHVSLSVGGLTCSGCETKLYKALHDIRGVDNLHTSLVLSQAEFDLDEQAESVEDLVKAVEKATGFTCQRLNIPSAFTLMSVLGPREIRMTFDPKIIGARALLDDTFRGELRLSTRRKTPDLESGRKHVRHTAWITLLSAVLTIPVLALAWAPLAPRPVVYGAVSLALATALQVLVAGQFYVSALRALIFTRIMEMDLLILLSTTTAYVCSVVSFAFQVKGHPLAIGEFFETSTLLVTLIMLGRLVSAFARQKAVETVSVQSLQRQTAVLCDQNGGNAWEIDARLLQYGDFFKVDPDSRITTHGVVVIGATDVDESMVTGEAMPIDKRLGSLVVAGSINGSGAIVVRLTNLPGNNTISTIAAMVNEAKFQKAKTQELVDLVASWFVPIVLALATITFLVWIAVGIVARDQSTGTAVVNAITYGVSVLIVSCPCALGLCVPMVIVIGGGAAAKHDIIVKAATAYEDGCKVSHVALDKTGTLTEGKLTVANEVMLAPSGQLAMSVTLGLVNVSKQTVSVAVTSHLKAKGVEAAALKDVRSIAGKGVEGTYNGDVVRCGNSRWLSLEHLPEVQALLGKGLTVFCVTINHDLVCIFGLSDRLRPETSLVLAELKRRKIAISIISGDDAGATEILAAQLEIPLSNVRSRCTPADKQSYLENLPRGKHDRTIFCGDGTNDAVALAQANIGLHMSTGSEIARTAADVVLLRPSLDGILVLLDLSHAAMHRVYLNFAWSFVYNLFSNTTSGGCFRTRADTAAVCWVRRDCECTACHSGGAAAEVLYEAVC</sequence>
<evidence type="ECO:0000256" key="4">
    <source>
        <dbReference type="ARBA" id="ARBA00022967"/>
    </source>
</evidence>
<dbReference type="PANTHER" id="PTHR46594">
    <property type="entry name" value="P-TYPE CATION-TRANSPORTING ATPASE"/>
    <property type="match status" value="1"/>
</dbReference>
<dbReference type="AlphaFoldDB" id="A0AAN6FND8"/>
<proteinExistence type="inferred from homology"/>
<dbReference type="PRINTS" id="PR00119">
    <property type="entry name" value="CATATPASE"/>
</dbReference>
<dbReference type="GO" id="GO:0005524">
    <property type="term" value="F:ATP binding"/>
    <property type="evidence" value="ECO:0007669"/>
    <property type="project" value="UniProtKB-UniRule"/>
</dbReference>
<dbReference type="GO" id="GO:0046872">
    <property type="term" value="F:metal ion binding"/>
    <property type="evidence" value="ECO:0007669"/>
    <property type="project" value="UniProtKB-KW"/>
</dbReference>
<dbReference type="PRINTS" id="PR00120">
    <property type="entry name" value="HATPASE"/>
</dbReference>
<feature type="transmembrane region" description="Helical" evidence="7">
    <location>
        <begin position="399"/>
        <end position="420"/>
    </location>
</feature>
<comment type="similarity">
    <text evidence="7">Belongs to the cation transport ATPase (P-type) (TC 3.A.3) family. Type IB subfamily.</text>
</comment>
<dbReference type="InterPro" id="IPR018303">
    <property type="entry name" value="ATPase_P-typ_P_site"/>
</dbReference>
<evidence type="ECO:0000313" key="9">
    <source>
        <dbReference type="EMBL" id="KAK0320548.1"/>
    </source>
</evidence>
<dbReference type="Gene3D" id="3.40.1110.10">
    <property type="entry name" value="Calcium-transporting ATPase, cytoplasmic domain N"/>
    <property type="match status" value="1"/>
</dbReference>
<protein>
    <recommendedName>
        <fullName evidence="8">HMA domain-containing protein</fullName>
    </recommendedName>
</protein>
<name>A0AAN6FND8_9PEZI</name>
<dbReference type="SUPFAM" id="SSF56784">
    <property type="entry name" value="HAD-like"/>
    <property type="match status" value="1"/>
</dbReference>
<keyword evidence="4" id="KW-1278">Translocase</keyword>